<comment type="caution">
    <text evidence="2">The sequence shown here is derived from an EMBL/GenBank/DDBJ whole genome shotgun (WGS) entry which is preliminary data.</text>
</comment>
<proteinExistence type="predicted"/>
<accession>A0A8K1ZXT8</accession>
<reference evidence="2" key="1">
    <citation type="submission" date="2019-12" db="EMBL/GenBank/DDBJ databases">
        <title>High-Quality draft genome sequences of three cyanobacteria isolated from the limestone walls of the Old Cathedral of Coimbra.</title>
        <authorList>
            <person name="Tiago I."/>
            <person name="Soares F."/>
            <person name="Portugal A."/>
        </authorList>
    </citation>
    <scope>NUCLEOTIDE SEQUENCE [LARGE SCALE GENOMIC DNA]</scope>
    <source>
        <strain evidence="2">C</strain>
    </source>
</reference>
<evidence type="ECO:0000256" key="1">
    <source>
        <dbReference type="SAM" id="Phobius"/>
    </source>
</evidence>
<feature type="transmembrane region" description="Helical" evidence="1">
    <location>
        <begin position="32"/>
        <end position="51"/>
    </location>
</feature>
<keyword evidence="1" id="KW-0472">Membrane</keyword>
<dbReference type="AlphaFoldDB" id="A0A8K1ZXT8"/>
<gene>
    <name evidence="2" type="ORF">GS597_03730</name>
</gene>
<evidence type="ECO:0000313" key="3">
    <source>
        <dbReference type="Proteomes" id="UP000607397"/>
    </source>
</evidence>
<keyword evidence="1" id="KW-0812">Transmembrane</keyword>
<organism evidence="2 3">
    <name type="scientific">Petrachloros mirabilis ULC683</name>
    <dbReference type="NCBI Taxonomy" id="2781853"/>
    <lineage>
        <taxon>Bacteria</taxon>
        <taxon>Bacillati</taxon>
        <taxon>Cyanobacteriota</taxon>
        <taxon>Cyanophyceae</taxon>
        <taxon>Synechococcales</taxon>
        <taxon>Petrachlorosaceae</taxon>
        <taxon>Petrachloros</taxon>
        <taxon>Petrachloros mirabilis</taxon>
    </lineage>
</organism>
<keyword evidence="1" id="KW-1133">Transmembrane helix</keyword>
<dbReference type="EMBL" id="WVIC01000005">
    <property type="protein sequence ID" value="NCJ05632.1"/>
    <property type="molecule type" value="Genomic_DNA"/>
</dbReference>
<evidence type="ECO:0000313" key="2">
    <source>
        <dbReference type="EMBL" id="NCJ05632.1"/>
    </source>
</evidence>
<keyword evidence="3" id="KW-1185">Reference proteome</keyword>
<dbReference type="Proteomes" id="UP000607397">
    <property type="component" value="Unassembled WGS sequence"/>
</dbReference>
<protein>
    <submittedName>
        <fullName evidence="2">Uncharacterized protein</fullName>
    </submittedName>
</protein>
<sequence length="52" mass="5871">MSVVMFLVAFVLSLWLTQVILLTPIDLAHWINIPRSLLLVAMVGVFAWLFGD</sequence>
<name>A0A8K1ZXT8_9CYAN</name>
<dbReference type="RefSeq" id="WP_161824110.1">
    <property type="nucleotide sequence ID" value="NZ_WVIC01000005.1"/>
</dbReference>